<keyword evidence="3 5" id="KW-1133">Transmembrane helix</keyword>
<evidence type="ECO:0000256" key="1">
    <source>
        <dbReference type="ARBA" id="ARBA00004141"/>
    </source>
</evidence>
<dbReference type="PANTHER" id="PTHR43359:SF1">
    <property type="entry name" value="FORMATE HYDROGENLYASE SUBUNIT 4-RELATED"/>
    <property type="match status" value="1"/>
</dbReference>
<proteinExistence type="predicted"/>
<evidence type="ECO:0000256" key="2">
    <source>
        <dbReference type="ARBA" id="ARBA00022692"/>
    </source>
</evidence>
<gene>
    <name evidence="6" type="ORF">ENF18_01030</name>
</gene>
<feature type="transmembrane region" description="Helical" evidence="5">
    <location>
        <begin position="6"/>
        <end position="24"/>
    </location>
</feature>
<evidence type="ECO:0000313" key="6">
    <source>
        <dbReference type="EMBL" id="HDI82358.1"/>
    </source>
</evidence>
<dbReference type="PANTHER" id="PTHR43359">
    <property type="entry name" value="FORMATE HYDROGENLYASE SUBUNIT 4"/>
    <property type="match status" value="1"/>
</dbReference>
<comment type="subcellular location">
    <subcellularLocation>
        <location evidence="1">Membrane</location>
        <topology evidence="1">Multi-pass membrane protein</topology>
    </subcellularLocation>
</comment>
<organism evidence="6">
    <name type="scientific">candidate division WOR-3 bacterium</name>
    <dbReference type="NCBI Taxonomy" id="2052148"/>
    <lineage>
        <taxon>Bacteria</taxon>
        <taxon>Bacteria division WOR-3</taxon>
    </lineage>
</organism>
<dbReference type="InterPro" id="IPR001694">
    <property type="entry name" value="NADH_UbQ_OxRdtase_su1/FPO"/>
</dbReference>
<dbReference type="Proteomes" id="UP000885847">
    <property type="component" value="Unassembled WGS sequence"/>
</dbReference>
<sequence length="294" mass="32119">MFVVKAILTAILVIILGLLYGGIARKVIARVHRRYGPPFYQNFIDVIKLFSKRLPSSHGVMFELGPVMAFGGMLVSLMFLPVGRGNPLFTFEGDLFVLLYLIVVAPLGMALGAGQASNPNATIGIARGLTLMIGYEFVFFVSVLPIIKDMHTVNLFRIAMAQSGSLSSLNAVKYPFSFAAALISMHAMLGEKPFDQTVAPHEIASGPMVEYGGKFLGLLQLYHAIAIIVETGLVVTFFLGGFSMPVFFLLTFVLFIMAVIVNTVMPRFRIFQAVQFFFLLPLVLAVINIIINAG</sequence>
<feature type="transmembrane region" description="Helical" evidence="5">
    <location>
        <begin position="60"/>
        <end position="83"/>
    </location>
</feature>
<feature type="transmembrane region" description="Helical" evidence="5">
    <location>
        <begin position="221"/>
        <end position="239"/>
    </location>
</feature>
<keyword evidence="2 5" id="KW-0812">Transmembrane</keyword>
<name>A0A7C0VCJ5_UNCW3</name>
<evidence type="ECO:0000256" key="5">
    <source>
        <dbReference type="SAM" id="Phobius"/>
    </source>
</evidence>
<reference evidence="6" key="1">
    <citation type="journal article" date="2020" name="mSystems">
        <title>Genome- and Community-Level Interaction Insights into Carbon Utilization and Element Cycling Functions of Hydrothermarchaeota in Hydrothermal Sediment.</title>
        <authorList>
            <person name="Zhou Z."/>
            <person name="Liu Y."/>
            <person name="Xu W."/>
            <person name="Pan J."/>
            <person name="Luo Z.H."/>
            <person name="Li M."/>
        </authorList>
    </citation>
    <scope>NUCLEOTIDE SEQUENCE [LARGE SCALE GENOMIC DNA]</scope>
    <source>
        <strain evidence="6">HyVt-102</strain>
    </source>
</reference>
<feature type="transmembrane region" description="Helical" evidence="5">
    <location>
        <begin position="246"/>
        <end position="264"/>
    </location>
</feature>
<dbReference type="EMBL" id="DQWE01000048">
    <property type="protein sequence ID" value="HDI82358.1"/>
    <property type="molecule type" value="Genomic_DNA"/>
</dbReference>
<dbReference type="Pfam" id="PF00146">
    <property type="entry name" value="NADHdh"/>
    <property type="match status" value="1"/>
</dbReference>
<protein>
    <submittedName>
        <fullName evidence="6">NADH-quinone oxidoreductase subunit H</fullName>
    </submittedName>
</protein>
<keyword evidence="4 5" id="KW-0472">Membrane</keyword>
<dbReference type="GO" id="GO:0005886">
    <property type="term" value="C:plasma membrane"/>
    <property type="evidence" value="ECO:0007669"/>
    <property type="project" value="TreeGrafter"/>
</dbReference>
<feature type="transmembrane region" description="Helical" evidence="5">
    <location>
        <begin position="95"/>
        <end position="113"/>
    </location>
</feature>
<accession>A0A7C0VCJ5</accession>
<feature type="transmembrane region" description="Helical" evidence="5">
    <location>
        <begin position="270"/>
        <end position="291"/>
    </location>
</feature>
<feature type="transmembrane region" description="Helical" evidence="5">
    <location>
        <begin position="125"/>
        <end position="147"/>
    </location>
</feature>
<dbReference type="AlphaFoldDB" id="A0A7C0VCJ5"/>
<dbReference type="InterPro" id="IPR052561">
    <property type="entry name" value="ComplexI_Subunit1"/>
</dbReference>
<evidence type="ECO:0000256" key="3">
    <source>
        <dbReference type="ARBA" id="ARBA00022989"/>
    </source>
</evidence>
<evidence type="ECO:0000256" key="4">
    <source>
        <dbReference type="ARBA" id="ARBA00023136"/>
    </source>
</evidence>
<comment type="caution">
    <text evidence="6">The sequence shown here is derived from an EMBL/GenBank/DDBJ whole genome shotgun (WGS) entry which is preliminary data.</text>
</comment>